<reference evidence="1" key="1">
    <citation type="submission" date="2018-10" db="EMBL/GenBank/DDBJ databases">
        <title>Schaedlerella arabinophila gen. nov. sp. nov., isolated from the mouse intestinal tract and comparative analysis with the genome of the closely related altered Schaedler flora strain ASF502.</title>
        <authorList>
            <person name="Miyake S."/>
            <person name="Soh M."/>
            <person name="Seedorf H."/>
        </authorList>
    </citation>
    <scope>NUCLEOTIDE SEQUENCE [LARGE SCALE GENOMIC DNA]</scope>
    <source>
        <strain evidence="1">DSM 106076</strain>
    </source>
</reference>
<comment type="caution">
    <text evidence="1">The sequence shown here is derived from an EMBL/GenBank/DDBJ whole genome shotgun (WGS) entry which is preliminary data.</text>
</comment>
<name>A0A3R8LIH7_9FIRM</name>
<dbReference type="AlphaFoldDB" id="A0A3R8LIH7"/>
<accession>A0A3R8LIH7</accession>
<evidence type="ECO:0000313" key="2">
    <source>
        <dbReference type="Proteomes" id="UP000274920"/>
    </source>
</evidence>
<keyword evidence="2" id="KW-1185">Reference proteome</keyword>
<dbReference type="EMBL" id="RHJS01000002">
    <property type="protein sequence ID" value="RRK34044.1"/>
    <property type="molecule type" value="Genomic_DNA"/>
</dbReference>
<dbReference type="Proteomes" id="UP000274920">
    <property type="component" value="Unassembled WGS sequence"/>
</dbReference>
<sequence>MERKTTARLSDKEMEKIYRIRQRFYWEMDFISRCRERKLEEIGLCNLPYQTLPEEKKLLDLAYELYNNMEDSNTTYNVTLDLVIDEIERRIQDNRIVTAAEPPGNPRVVIIIEDGIVSTVLASDPDIQIDIIELDRNYADSELRSSTYDAALKEPGLQNCSYSLHVPGYEQEMETEVDE</sequence>
<organism evidence="1 2">
    <name type="scientific">Schaedlerella arabinosiphila</name>
    <dbReference type="NCBI Taxonomy" id="2044587"/>
    <lineage>
        <taxon>Bacteria</taxon>
        <taxon>Bacillati</taxon>
        <taxon>Bacillota</taxon>
        <taxon>Clostridia</taxon>
        <taxon>Lachnospirales</taxon>
        <taxon>Lachnospiraceae</taxon>
        <taxon>Schaedlerella</taxon>
    </lineage>
</organism>
<evidence type="ECO:0000313" key="1">
    <source>
        <dbReference type="EMBL" id="RRK34044.1"/>
    </source>
</evidence>
<protein>
    <submittedName>
        <fullName evidence="1">Uncharacterized protein</fullName>
    </submittedName>
</protein>
<proteinExistence type="predicted"/>
<gene>
    <name evidence="1" type="ORF">EBB54_23875</name>
</gene>